<evidence type="ECO:0000256" key="6">
    <source>
        <dbReference type="ARBA" id="ARBA00023136"/>
    </source>
</evidence>
<comment type="subcellular location">
    <subcellularLocation>
        <location evidence="1 7">Cell inner membrane</location>
        <topology evidence="1 7">Multi-pass membrane protein</topology>
    </subcellularLocation>
</comment>
<comment type="similarity">
    <text evidence="7">Belongs to the TRAP transporter large permease family.</text>
</comment>
<evidence type="ECO:0000256" key="5">
    <source>
        <dbReference type="ARBA" id="ARBA00022989"/>
    </source>
</evidence>
<dbReference type="PIRSF" id="PIRSF006066">
    <property type="entry name" value="HI0050"/>
    <property type="match status" value="1"/>
</dbReference>
<evidence type="ECO:0000313" key="9">
    <source>
        <dbReference type="EMBL" id="UUP15900.1"/>
    </source>
</evidence>
<keyword evidence="3 7" id="KW-0997">Cell inner membrane</keyword>
<protein>
    <recommendedName>
        <fullName evidence="7">TRAP transporter large permease protein</fullName>
    </recommendedName>
</protein>
<dbReference type="InterPro" id="IPR010656">
    <property type="entry name" value="DctM"/>
</dbReference>
<evidence type="ECO:0000256" key="7">
    <source>
        <dbReference type="RuleBase" id="RU369079"/>
    </source>
</evidence>
<dbReference type="PANTHER" id="PTHR33362:SF2">
    <property type="entry name" value="TRAP TRANSPORTER LARGE PERMEASE PROTEIN"/>
    <property type="match status" value="1"/>
</dbReference>
<evidence type="ECO:0000256" key="3">
    <source>
        <dbReference type="ARBA" id="ARBA00022519"/>
    </source>
</evidence>
<evidence type="ECO:0000256" key="1">
    <source>
        <dbReference type="ARBA" id="ARBA00004429"/>
    </source>
</evidence>
<feature type="transmembrane region" description="Helical" evidence="7">
    <location>
        <begin position="275"/>
        <end position="294"/>
    </location>
</feature>
<feature type="transmembrane region" description="Helical" evidence="7">
    <location>
        <begin position="216"/>
        <end position="238"/>
    </location>
</feature>
<feature type="transmembrane region" description="Helical" evidence="7">
    <location>
        <begin position="56"/>
        <end position="72"/>
    </location>
</feature>
<keyword evidence="6 7" id="KW-0472">Membrane</keyword>
<organism evidence="9 10">
    <name type="scientific">Nitratireductor thuwali</name>
    <dbReference type="NCBI Taxonomy" id="2267699"/>
    <lineage>
        <taxon>Bacteria</taxon>
        <taxon>Pseudomonadati</taxon>
        <taxon>Pseudomonadota</taxon>
        <taxon>Alphaproteobacteria</taxon>
        <taxon>Hyphomicrobiales</taxon>
        <taxon>Phyllobacteriaceae</taxon>
        <taxon>Nitratireductor</taxon>
    </lineage>
</organism>
<accession>A0ABY5MCU7</accession>
<dbReference type="InterPro" id="IPR004681">
    <property type="entry name" value="TRAP_DctM"/>
</dbReference>
<comment type="subunit">
    <text evidence="7">The complex comprises the extracytoplasmic solute receptor protein and the two transmembrane proteins.</text>
</comment>
<sequence length="430" mass="44810">MSASLTLLSTSFIGLIVAGLPIAWAMIAAVLLWMVYTGSWSFLPIVAERLYQGMDSFVLMAVPLFILAGELVNEGRITDRLIAFANALFGWMRGGLAQVNIGASILFSGITGVALGDIASLGRVFIPGMVKQGYSSAYAAAVTASSSIIGPMVPPSLVAVIYGSMTNVSIGALMAATLVPGLLIGLVQMILVAVQARIHGFPAVEMDRSPRALAKVTGHALVPLMIPVIILAGMLGGLMTPTEAGGVAAAYALLVSVFLFRSIRFDALAGVFNRSAIFSGQLLIIVGCGTAFSWVMGMENVPRMVGAAVSGWELGYFGTMLVFNVILLALGMFIDPTTVIILFGPLLSAAAAHAGIDPLHFGVVAILNLNIGLLTPPLGVCLFAAERIANCGFVPLLRAAAPFILVNIIALMIVVAVPELSLILPRLLGF</sequence>
<comment type="function">
    <text evidence="7">Part of the tripartite ATP-independent periplasmic (TRAP) transport system.</text>
</comment>
<dbReference type="Proteomes" id="UP001342418">
    <property type="component" value="Chromosome"/>
</dbReference>
<feature type="transmembrane region" description="Helical" evidence="7">
    <location>
        <begin position="244"/>
        <end position="263"/>
    </location>
</feature>
<evidence type="ECO:0000256" key="2">
    <source>
        <dbReference type="ARBA" id="ARBA00022475"/>
    </source>
</evidence>
<evidence type="ECO:0000259" key="8">
    <source>
        <dbReference type="Pfam" id="PF06808"/>
    </source>
</evidence>
<evidence type="ECO:0000313" key="10">
    <source>
        <dbReference type="Proteomes" id="UP001342418"/>
    </source>
</evidence>
<feature type="transmembrane region" description="Helical" evidence="7">
    <location>
        <begin position="12"/>
        <end position="36"/>
    </location>
</feature>
<feature type="transmembrane region" description="Helical" evidence="7">
    <location>
        <begin position="339"/>
        <end position="356"/>
    </location>
</feature>
<feature type="transmembrane region" description="Helical" evidence="7">
    <location>
        <begin position="168"/>
        <end position="195"/>
    </location>
</feature>
<dbReference type="Pfam" id="PF06808">
    <property type="entry name" value="DctM"/>
    <property type="match status" value="1"/>
</dbReference>
<keyword evidence="2" id="KW-1003">Cell membrane</keyword>
<proteinExistence type="inferred from homology"/>
<dbReference type="NCBIfam" id="TIGR00786">
    <property type="entry name" value="dctM"/>
    <property type="match status" value="1"/>
</dbReference>
<keyword evidence="10" id="KW-1185">Reference proteome</keyword>
<evidence type="ECO:0000256" key="4">
    <source>
        <dbReference type="ARBA" id="ARBA00022692"/>
    </source>
</evidence>
<feature type="transmembrane region" description="Helical" evidence="7">
    <location>
        <begin position="105"/>
        <end position="126"/>
    </location>
</feature>
<dbReference type="PANTHER" id="PTHR33362">
    <property type="entry name" value="SIALIC ACID TRAP TRANSPORTER PERMEASE PROTEIN SIAT-RELATED"/>
    <property type="match status" value="1"/>
</dbReference>
<reference evidence="9 10" key="1">
    <citation type="submission" date="2018-07" db="EMBL/GenBank/DDBJ databases">
        <title>Genome sequence of Nitratireductor thuwali#1536.</title>
        <authorList>
            <person name="Michoud G."/>
            <person name="Merlino G."/>
            <person name="Sefrji F.O."/>
            <person name="Daffonchio D."/>
        </authorList>
    </citation>
    <scope>NUCLEOTIDE SEQUENCE [LARGE SCALE GENOMIC DNA]</scope>
    <source>
        <strain evidence="10">Nit1536</strain>
    </source>
</reference>
<dbReference type="RefSeq" id="WP_338528369.1">
    <property type="nucleotide sequence ID" value="NZ_CP030941.1"/>
</dbReference>
<feature type="domain" description="TRAP C4-dicarboxylate transport system permease DctM subunit" evidence="8">
    <location>
        <begin position="11"/>
        <end position="420"/>
    </location>
</feature>
<feature type="transmembrane region" description="Helical" evidence="7">
    <location>
        <begin position="362"/>
        <end position="384"/>
    </location>
</feature>
<keyword evidence="5 7" id="KW-1133">Transmembrane helix</keyword>
<keyword evidence="7" id="KW-0813">Transport</keyword>
<name>A0ABY5MCU7_9HYPH</name>
<gene>
    <name evidence="9" type="primary">siaM_1</name>
    <name evidence="9" type="ORF">NTH_00340</name>
</gene>
<keyword evidence="4 7" id="KW-0812">Transmembrane</keyword>
<dbReference type="EMBL" id="CP030941">
    <property type="protein sequence ID" value="UUP15900.1"/>
    <property type="molecule type" value="Genomic_DNA"/>
</dbReference>
<feature type="transmembrane region" description="Helical" evidence="7">
    <location>
        <begin position="396"/>
        <end position="417"/>
    </location>
</feature>
<feature type="transmembrane region" description="Helical" evidence="7">
    <location>
        <begin position="314"/>
        <end position="334"/>
    </location>
</feature>